<protein>
    <submittedName>
        <fullName evidence="3">DUF2063 domain-containing protein</fullName>
    </submittedName>
</protein>
<keyword evidence="4" id="KW-1185">Reference proteome</keyword>
<dbReference type="Gene3D" id="1.10.150.690">
    <property type="entry name" value="DUF2063"/>
    <property type="match status" value="1"/>
</dbReference>
<accession>A0A4P9UM78</accession>
<dbReference type="InterPro" id="IPR044922">
    <property type="entry name" value="DUF2063_N_sf"/>
</dbReference>
<dbReference type="InterPro" id="IPR054098">
    <property type="entry name" value="NGO1945-like_C"/>
</dbReference>
<reference evidence="4" key="1">
    <citation type="journal article" date="2019" name="J. Bacteriol.">
        <title>A Mutagenic Screen Identifies a TonB-Dependent Receptor Required for the Lanthanide Metal Switch in the Type I Methanotroph 'Methylotuvimicrobium buryatense' 5GB1C.</title>
        <authorList>
            <person name="Groom J.D."/>
            <person name="Ford S.M."/>
            <person name="Pesesky M.W."/>
            <person name="Lidstrom M.E."/>
        </authorList>
    </citation>
    <scope>NUCLEOTIDE SEQUENCE [LARGE SCALE GENOMIC DNA]</scope>
    <source>
        <strain evidence="4">5GB1C</strain>
    </source>
</reference>
<gene>
    <name evidence="3" type="ORF">EQU24_02575</name>
</gene>
<dbReference type="AlphaFoldDB" id="A0A4P9UM78"/>
<evidence type="ECO:0000259" key="2">
    <source>
        <dbReference type="Pfam" id="PF22106"/>
    </source>
</evidence>
<dbReference type="EMBL" id="CP035467">
    <property type="protein sequence ID" value="QCW81261.1"/>
    <property type="molecule type" value="Genomic_DNA"/>
</dbReference>
<dbReference type="InterPro" id="IPR018640">
    <property type="entry name" value="DUF2063"/>
</dbReference>
<dbReference type="Proteomes" id="UP000305881">
    <property type="component" value="Chromosome"/>
</dbReference>
<sequence length="255" mass="29152">MSVGQHKAKIDFKAKQQEFAAFIRNPDRNPAPGDVAPERMSMYRELFFNNVESFLSSNFPVLKSLLSEESWLALARDYYSEHRSSTPYFSEIPEEFLDYLQNERQCSDDLPFMLELAHYEWVEMALAIAKEEAPAIIAPAIDLRPAPLYLSPLAWLLAYRFPVHQISTDFIPYEAPEQPSFLIVYRTPNDNVKFMQITPSTYRLLEILQNTPGISAESCITQLAGELQAGDIQLFIDQGLKTLRELADKSIIYSA</sequence>
<dbReference type="OrthoDB" id="4146344at2"/>
<dbReference type="STRING" id="675511.GCA_000341735_02489"/>
<dbReference type="Gene3D" id="3.90.930.50">
    <property type="match status" value="1"/>
</dbReference>
<evidence type="ECO:0000259" key="1">
    <source>
        <dbReference type="Pfam" id="PF09836"/>
    </source>
</evidence>
<organism evidence="3 4">
    <name type="scientific">Methylotuvimicrobium buryatense</name>
    <name type="common">Methylomicrobium buryatense</name>
    <dbReference type="NCBI Taxonomy" id="95641"/>
    <lineage>
        <taxon>Bacteria</taxon>
        <taxon>Pseudomonadati</taxon>
        <taxon>Pseudomonadota</taxon>
        <taxon>Gammaproteobacteria</taxon>
        <taxon>Methylococcales</taxon>
        <taxon>Methylococcaceae</taxon>
        <taxon>Methylotuvimicrobium</taxon>
    </lineage>
</organism>
<evidence type="ECO:0000313" key="3">
    <source>
        <dbReference type="EMBL" id="QCW81261.1"/>
    </source>
</evidence>
<feature type="domain" description="NGO1945-like C-terminal" evidence="2">
    <location>
        <begin position="151"/>
        <end position="246"/>
    </location>
</feature>
<name>A0A4P9UM78_METBY</name>
<feature type="domain" description="Putative DNA-binding" evidence="1">
    <location>
        <begin position="16"/>
        <end position="100"/>
    </location>
</feature>
<proteinExistence type="predicted"/>
<dbReference type="Pfam" id="PF09836">
    <property type="entry name" value="DUF2063"/>
    <property type="match status" value="1"/>
</dbReference>
<dbReference type="KEGG" id="mbur:EQU24_02575"/>
<evidence type="ECO:0000313" key="4">
    <source>
        <dbReference type="Proteomes" id="UP000305881"/>
    </source>
</evidence>
<dbReference type="Pfam" id="PF22106">
    <property type="entry name" value="NGO1945_C"/>
    <property type="match status" value="1"/>
</dbReference>
<dbReference type="RefSeq" id="WP_017840998.1">
    <property type="nucleotide sequence ID" value="NZ_CP035467.1"/>
</dbReference>